<dbReference type="EMBL" id="JBHSDL010000005">
    <property type="protein sequence ID" value="MFC4373357.1"/>
    <property type="molecule type" value="Genomic_DNA"/>
</dbReference>
<keyword evidence="3" id="KW-1185">Reference proteome</keyword>
<dbReference type="Proteomes" id="UP001595844">
    <property type="component" value="Unassembled WGS sequence"/>
</dbReference>
<evidence type="ECO:0000313" key="2">
    <source>
        <dbReference type="EMBL" id="MFC4373357.1"/>
    </source>
</evidence>
<protein>
    <submittedName>
        <fullName evidence="2">Glutaredoxin domain-containing protein</fullName>
    </submittedName>
</protein>
<organism evidence="2 3">
    <name type="scientific">Nocardia halotolerans</name>
    <dbReference type="NCBI Taxonomy" id="1755878"/>
    <lineage>
        <taxon>Bacteria</taxon>
        <taxon>Bacillati</taxon>
        <taxon>Actinomycetota</taxon>
        <taxon>Actinomycetes</taxon>
        <taxon>Mycobacteriales</taxon>
        <taxon>Nocardiaceae</taxon>
        <taxon>Nocardia</taxon>
    </lineage>
</organism>
<dbReference type="RefSeq" id="WP_378556070.1">
    <property type="nucleotide sequence ID" value="NZ_JBHSDL010000005.1"/>
</dbReference>
<dbReference type="InterPro" id="IPR051548">
    <property type="entry name" value="Grx-like_ET"/>
</dbReference>
<dbReference type="Gene3D" id="3.40.30.10">
    <property type="entry name" value="Glutaredoxin"/>
    <property type="match status" value="1"/>
</dbReference>
<dbReference type="PANTHER" id="PTHR34386:SF1">
    <property type="entry name" value="GLUTAREDOXIN-LIKE PROTEIN NRDH"/>
    <property type="match status" value="1"/>
</dbReference>
<reference evidence="3" key="1">
    <citation type="journal article" date="2019" name="Int. J. Syst. Evol. Microbiol.">
        <title>The Global Catalogue of Microorganisms (GCM) 10K type strain sequencing project: providing services to taxonomists for standard genome sequencing and annotation.</title>
        <authorList>
            <consortium name="The Broad Institute Genomics Platform"/>
            <consortium name="The Broad Institute Genome Sequencing Center for Infectious Disease"/>
            <person name="Wu L."/>
            <person name="Ma J."/>
        </authorList>
    </citation>
    <scope>NUCLEOTIDE SEQUENCE [LARGE SCALE GENOMIC DNA]</scope>
    <source>
        <strain evidence="3">IBRC-M 10490</strain>
    </source>
</reference>
<sequence>MYTQPDCQPCNATKRTLDKLGAEYTLIDITDNPDAYDTIRELGYQQTPVVVTNDLHWSGHRPDHLRRAANATNT</sequence>
<evidence type="ECO:0000259" key="1">
    <source>
        <dbReference type="Pfam" id="PF00462"/>
    </source>
</evidence>
<name>A0ABV8VCN9_9NOCA</name>
<comment type="caution">
    <text evidence="2">The sequence shown here is derived from an EMBL/GenBank/DDBJ whole genome shotgun (WGS) entry which is preliminary data.</text>
</comment>
<dbReference type="SUPFAM" id="SSF52833">
    <property type="entry name" value="Thioredoxin-like"/>
    <property type="match status" value="1"/>
</dbReference>
<dbReference type="CDD" id="cd02976">
    <property type="entry name" value="NrdH"/>
    <property type="match status" value="1"/>
</dbReference>
<accession>A0ABV8VCN9</accession>
<evidence type="ECO:0000313" key="3">
    <source>
        <dbReference type="Proteomes" id="UP001595844"/>
    </source>
</evidence>
<dbReference type="PANTHER" id="PTHR34386">
    <property type="entry name" value="GLUTAREDOXIN"/>
    <property type="match status" value="1"/>
</dbReference>
<dbReference type="PROSITE" id="PS51354">
    <property type="entry name" value="GLUTAREDOXIN_2"/>
    <property type="match status" value="1"/>
</dbReference>
<feature type="domain" description="Glutaredoxin" evidence="1">
    <location>
        <begin position="1"/>
        <end position="57"/>
    </location>
</feature>
<gene>
    <name evidence="2" type="ORF">ACFO5K_04530</name>
</gene>
<dbReference type="InterPro" id="IPR036249">
    <property type="entry name" value="Thioredoxin-like_sf"/>
</dbReference>
<dbReference type="InterPro" id="IPR002109">
    <property type="entry name" value="Glutaredoxin"/>
</dbReference>
<proteinExistence type="predicted"/>
<dbReference type="Pfam" id="PF00462">
    <property type="entry name" value="Glutaredoxin"/>
    <property type="match status" value="1"/>
</dbReference>